<dbReference type="Proteomes" id="UP001054945">
    <property type="component" value="Unassembled WGS sequence"/>
</dbReference>
<keyword evidence="2" id="KW-1185">Reference proteome</keyword>
<proteinExistence type="predicted"/>
<reference evidence="1 2" key="1">
    <citation type="submission" date="2021-06" db="EMBL/GenBank/DDBJ databases">
        <title>Caerostris extrusa draft genome.</title>
        <authorList>
            <person name="Kono N."/>
            <person name="Arakawa K."/>
        </authorList>
    </citation>
    <scope>NUCLEOTIDE SEQUENCE [LARGE SCALE GENOMIC DNA]</scope>
</reference>
<gene>
    <name evidence="1" type="primary">AVEN_231087_1</name>
    <name evidence="1" type="ORF">CEXT_563331</name>
</gene>
<name>A0AAV4UJ15_CAEEX</name>
<dbReference type="EMBL" id="BPLR01012989">
    <property type="protein sequence ID" value="GIY57907.1"/>
    <property type="molecule type" value="Genomic_DNA"/>
</dbReference>
<organism evidence="1 2">
    <name type="scientific">Caerostris extrusa</name>
    <name type="common">Bark spider</name>
    <name type="synonym">Caerostris bankana</name>
    <dbReference type="NCBI Taxonomy" id="172846"/>
    <lineage>
        <taxon>Eukaryota</taxon>
        <taxon>Metazoa</taxon>
        <taxon>Ecdysozoa</taxon>
        <taxon>Arthropoda</taxon>
        <taxon>Chelicerata</taxon>
        <taxon>Arachnida</taxon>
        <taxon>Araneae</taxon>
        <taxon>Araneomorphae</taxon>
        <taxon>Entelegynae</taxon>
        <taxon>Araneoidea</taxon>
        <taxon>Araneidae</taxon>
        <taxon>Caerostris</taxon>
    </lineage>
</organism>
<evidence type="ECO:0000313" key="1">
    <source>
        <dbReference type="EMBL" id="GIY57907.1"/>
    </source>
</evidence>
<protein>
    <recommendedName>
        <fullName evidence="3">Endonuclease/exonuclease/phosphatase domain-containing protein</fullName>
    </recommendedName>
</protein>
<accession>A0AAV4UJ15</accession>
<dbReference type="AlphaFoldDB" id="A0AAV4UJ15"/>
<evidence type="ECO:0008006" key="3">
    <source>
        <dbReference type="Google" id="ProtNLM"/>
    </source>
</evidence>
<evidence type="ECO:0000313" key="2">
    <source>
        <dbReference type="Proteomes" id="UP001054945"/>
    </source>
</evidence>
<comment type="caution">
    <text evidence="1">The sequence shown here is derived from an EMBL/GenBank/DDBJ whole genome shotgun (WGS) entry which is preliminary data.</text>
</comment>
<sequence length="102" mass="11700">MQNQDRATTDAIDESLDSKNRDYKTVLAGDLNTDMGTELGREFCKIMDEIYYMTLRNNIVQYTTRARTSIDAVFSADSVRTCGLYDSVFNHHLRSHHIRSSS</sequence>